<accession>A0A084G938</accession>
<dbReference type="PANTHER" id="PTHR23076:SF97">
    <property type="entry name" value="ATP-DEPENDENT ZINC METALLOPROTEASE YME1L1"/>
    <property type="match status" value="1"/>
</dbReference>
<evidence type="ECO:0000313" key="16">
    <source>
        <dbReference type="EMBL" id="KEZ43850.1"/>
    </source>
</evidence>
<dbReference type="GO" id="GO:0006457">
    <property type="term" value="P:protein folding"/>
    <property type="evidence" value="ECO:0007669"/>
    <property type="project" value="EnsemblFungi"/>
</dbReference>
<dbReference type="AlphaFoldDB" id="A0A084G938"/>
<dbReference type="GO" id="GO:0004176">
    <property type="term" value="F:ATP-dependent peptidase activity"/>
    <property type="evidence" value="ECO:0007669"/>
    <property type="project" value="EnsemblFungi"/>
</dbReference>
<dbReference type="InterPro" id="IPR003960">
    <property type="entry name" value="ATPase_AAA_CS"/>
</dbReference>
<dbReference type="InterPro" id="IPR005936">
    <property type="entry name" value="FtsH"/>
</dbReference>
<evidence type="ECO:0000256" key="13">
    <source>
        <dbReference type="SAM" id="MobiDB-lite"/>
    </source>
</evidence>
<reference evidence="16 17" key="1">
    <citation type="journal article" date="2014" name="Genome Announc.">
        <title>Draft genome sequence of the pathogenic fungus Scedosporium apiospermum.</title>
        <authorList>
            <person name="Vandeputte P."/>
            <person name="Ghamrawi S."/>
            <person name="Rechenmann M."/>
            <person name="Iltis A."/>
            <person name="Giraud S."/>
            <person name="Fleury M."/>
            <person name="Thornton C."/>
            <person name="Delhaes L."/>
            <person name="Meyer W."/>
            <person name="Papon N."/>
            <person name="Bouchara J.P."/>
        </authorList>
    </citation>
    <scope>NUCLEOTIDE SEQUENCE [LARGE SCALE GENOMIC DNA]</scope>
    <source>
        <strain evidence="16 17">IHEM 14462</strain>
    </source>
</reference>
<dbReference type="SUPFAM" id="SSF140990">
    <property type="entry name" value="FtsH protease domain-like"/>
    <property type="match status" value="1"/>
</dbReference>
<dbReference type="InterPro" id="IPR048438">
    <property type="entry name" value="Yme1-like_N"/>
</dbReference>
<evidence type="ECO:0000256" key="5">
    <source>
        <dbReference type="ARBA" id="ARBA00022670"/>
    </source>
</evidence>
<sequence>MSTPGPMALALARPALGPSISSILLRPLGQRLPVHLARWNRAALQPSPQSRTLYVPRTLLPSFSAKANSINPRFVRSSSPSATLGLRFSSQFTTLRTGDSIGISRSLLATREATANRNPNSATAQNAFYQLLLKAGMPAIVVERYQSGLYASNEAADAAYVRALEMLKQGVGETASVGGASSQFGVPSNNNLTPEQMQAVAQAVAARMKGTDMAASTGQGLGSKQGPLHVVVEESKGSVLFRWIKTLLYFGLITYMCMVVVTLAVGFFDNLDVYKRGNKKSQGEVRAETQKTRFSDVHGCDEAKEELLEVVEFLKNPDRFSTLGGKLPKGVLLVGPPGTGKTLLARAVAGESGVPFFYMSGSEFDEIFVGVGAKRVRDLFTAAKEKSPSIIFIDELDAIGGKRNVRDAAYMKQTLNQLLTELDGFEQNTGVIVLAATNHPQLLDKALTRPGRFDRHVVVDLPDVRGRLAILQHHAKKIKTAPDVKFSVLAGFTSGLSGAELENIVNQAAVRASKAKASAVTMKDLEWAMDKVIMGAERRWVISPKEKLMTAYHEAGHALVHLFADKPPSELHKVTILARGQSLGHTAYIPEMDKYSYTLMDYMTHIRVALGGKIAEELAFGPDHVTSGVSNDLEKATKEAFAIVGRFGMSSKLGPMDYANNYEKLSSETRAAVETEVQRLLSESAEDVKTLLSSKRKELDLLAKALVEYETLDKREVERVIRGEKLTGRMPASPNGTMSVPVPDKPAVAPPPLPTGRPTTGETTEPPPSVPAP</sequence>
<comment type="similarity">
    <text evidence="3">In the C-terminal section; belongs to the peptidase M41 family.</text>
</comment>
<evidence type="ECO:0000256" key="11">
    <source>
        <dbReference type="ARBA" id="ARBA00023049"/>
    </source>
</evidence>
<keyword evidence="5 16" id="KW-0645">Protease</keyword>
<comment type="cofactor">
    <cofactor evidence="1">
        <name>Zn(2+)</name>
        <dbReference type="ChEBI" id="CHEBI:29105"/>
    </cofactor>
</comment>
<evidence type="ECO:0000256" key="6">
    <source>
        <dbReference type="ARBA" id="ARBA00022723"/>
    </source>
</evidence>
<dbReference type="InterPro" id="IPR003593">
    <property type="entry name" value="AAA+_ATPase"/>
</dbReference>
<evidence type="ECO:0000256" key="4">
    <source>
        <dbReference type="ARBA" id="ARBA00010550"/>
    </source>
</evidence>
<dbReference type="FunFam" id="1.10.8.60:FF:000001">
    <property type="entry name" value="ATP-dependent zinc metalloprotease FtsH"/>
    <property type="match status" value="1"/>
</dbReference>
<comment type="similarity">
    <text evidence="4">In the N-terminal section; belongs to the AAA ATPase family.</text>
</comment>
<feature type="region of interest" description="Disordered" evidence="13">
    <location>
        <begin position="726"/>
        <end position="773"/>
    </location>
</feature>
<dbReference type="OMA" id="MSHFEWA"/>
<dbReference type="PROSITE" id="PS00674">
    <property type="entry name" value="AAA"/>
    <property type="match status" value="1"/>
</dbReference>
<dbReference type="KEGG" id="sapo:SAPIO_CDS4014"/>
<keyword evidence="17" id="KW-1185">Reference proteome</keyword>
<dbReference type="SUPFAM" id="SSF52540">
    <property type="entry name" value="P-loop containing nucleoside triphosphate hydrolases"/>
    <property type="match status" value="1"/>
</dbReference>
<dbReference type="GO" id="GO:0016887">
    <property type="term" value="F:ATP hydrolysis activity"/>
    <property type="evidence" value="ECO:0007669"/>
    <property type="project" value="InterPro"/>
</dbReference>
<evidence type="ECO:0000259" key="15">
    <source>
        <dbReference type="SMART" id="SM00382"/>
    </source>
</evidence>
<dbReference type="GeneID" id="27723086"/>
<feature type="domain" description="AAA+ ATPase" evidence="15">
    <location>
        <begin position="327"/>
        <end position="463"/>
    </location>
</feature>
<dbReference type="GO" id="GO:0045041">
    <property type="term" value="P:protein import into mitochondrial intermembrane space"/>
    <property type="evidence" value="ECO:0007669"/>
    <property type="project" value="EnsemblFungi"/>
</dbReference>
<dbReference type="InterPro" id="IPR037219">
    <property type="entry name" value="Peptidase_M41-like"/>
</dbReference>
<dbReference type="InterPro" id="IPR027417">
    <property type="entry name" value="P-loop_NTPase"/>
</dbReference>
<dbReference type="InterPro" id="IPR041569">
    <property type="entry name" value="AAA_lid_3"/>
</dbReference>
<dbReference type="Proteomes" id="UP000028545">
    <property type="component" value="Unassembled WGS sequence"/>
</dbReference>
<gene>
    <name evidence="16" type="ORF">SAPIO_CDS4014</name>
</gene>
<dbReference type="InterPro" id="IPR003959">
    <property type="entry name" value="ATPase_AAA_core"/>
</dbReference>
<evidence type="ECO:0000256" key="3">
    <source>
        <dbReference type="ARBA" id="ARBA00010044"/>
    </source>
</evidence>
<dbReference type="Pfam" id="PF21232">
    <property type="entry name" value="Yme1-like_N"/>
    <property type="match status" value="1"/>
</dbReference>
<keyword evidence="11" id="KW-0482">Metalloprotease</keyword>
<evidence type="ECO:0000256" key="9">
    <source>
        <dbReference type="ARBA" id="ARBA00022833"/>
    </source>
</evidence>
<evidence type="ECO:0000256" key="2">
    <source>
        <dbReference type="ARBA" id="ARBA00004370"/>
    </source>
</evidence>
<dbReference type="VEuPathDB" id="FungiDB:SAPIO_CDS4014"/>
<dbReference type="PANTHER" id="PTHR23076">
    <property type="entry name" value="METALLOPROTEASE M41 FTSH"/>
    <property type="match status" value="1"/>
</dbReference>
<dbReference type="GO" id="GO:0004222">
    <property type="term" value="F:metalloendopeptidase activity"/>
    <property type="evidence" value="ECO:0007669"/>
    <property type="project" value="InterPro"/>
</dbReference>
<keyword evidence="7" id="KW-0547">Nucleotide-binding</keyword>
<dbReference type="HOGENOM" id="CLU_000688_9_0_1"/>
<dbReference type="GO" id="GO:0033619">
    <property type="term" value="P:membrane protein proteolysis"/>
    <property type="evidence" value="ECO:0007669"/>
    <property type="project" value="EnsemblFungi"/>
</dbReference>
<proteinExistence type="inferred from homology"/>
<keyword evidence="8" id="KW-0378">Hydrolase</keyword>
<protein>
    <submittedName>
        <fullName evidence="16">Mitochondrial inner membrane i-AAA protease supercomplex subunit YME1</fullName>
    </submittedName>
</protein>
<dbReference type="Gene3D" id="1.20.58.760">
    <property type="entry name" value="Peptidase M41"/>
    <property type="match status" value="1"/>
</dbReference>
<keyword evidence="9" id="KW-0862">Zinc</keyword>
<evidence type="ECO:0000256" key="14">
    <source>
        <dbReference type="SAM" id="Phobius"/>
    </source>
</evidence>
<dbReference type="CDD" id="cd19501">
    <property type="entry name" value="RecA-like_FtsH"/>
    <property type="match status" value="1"/>
</dbReference>
<dbReference type="InterPro" id="IPR000642">
    <property type="entry name" value="Peptidase_M41"/>
</dbReference>
<dbReference type="EMBL" id="JOWA01000090">
    <property type="protein sequence ID" value="KEZ43850.1"/>
    <property type="molecule type" value="Genomic_DNA"/>
</dbReference>
<evidence type="ECO:0000256" key="7">
    <source>
        <dbReference type="ARBA" id="ARBA00022741"/>
    </source>
</evidence>
<dbReference type="Pfam" id="PF00004">
    <property type="entry name" value="AAA"/>
    <property type="match status" value="1"/>
</dbReference>
<keyword evidence="10" id="KW-0067">ATP-binding</keyword>
<evidence type="ECO:0000313" key="17">
    <source>
        <dbReference type="Proteomes" id="UP000028545"/>
    </source>
</evidence>
<dbReference type="GO" id="GO:0030150">
    <property type="term" value="P:protein import into mitochondrial matrix"/>
    <property type="evidence" value="ECO:0007669"/>
    <property type="project" value="EnsemblFungi"/>
</dbReference>
<comment type="caution">
    <text evidence="16">The sequence shown here is derived from an EMBL/GenBank/DDBJ whole genome shotgun (WGS) entry which is preliminary data.</text>
</comment>
<keyword evidence="14" id="KW-0812">Transmembrane</keyword>
<feature type="transmembrane region" description="Helical" evidence="14">
    <location>
        <begin position="246"/>
        <end position="268"/>
    </location>
</feature>
<evidence type="ECO:0000256" key="1">
    <source>
        <dbReference type="ARBA" id="ARBA00001947"/>
    </source>
</evidence>
<dbReference type="GO" id="GO:0005524">
    <property type="term" value="F:ATP binding"/>
    <property type="evidence" value="ECO:0007669"/>
    <property type="project" value="UniProtKB-KW"/>
</dbReference>
<evidence type="ECO:0000256" key="12">
    <source>
        <dbReference type="ARBA" id="ARBA00023136"/>
    </source>
</evidence>
<dbReference type="HAMAP" id="MF_01458">
    <property type="entry name" value="FtsH"/>
    <property type="match status" value="1"/>
</dbReference>
<keyword evidence="12 14" id="KW-0472">Membrane</keyword>
<organism evidence="16 17">
    <name type="scientific">Pseudallescheria apiosperma</name>
    <name type="common">Scedosporium apiospermum</name>
    <dbReference type="NCBI Taxonomy" id="563466"/>
    <lineage>
        <taxon>Eukaryota</taxon>
        <taxon>Fungi</taxon>
        <taxon>Dikarya</taxon>
        <taxon>Ascomycota</taxon>
        <taxon>Pezizomycotina</taxon>
        <taxon>Sordariomycetes</taxon>
        <taxon>Hypocreomycetidae</taxon>
        <taxon>Microascales</taxon>
        <taxon>Microascaceae</taxon>
        <taxon>Scedosporium</taxon>
    </lineage>
</organism>
<name>A0A084G938_PSEDA</name>
<dbReference type="Pfam" id="PF17862">
    <property type="entry name" value="AAA_lid_3"/>
    <property type="match status" value="1"/>
</dbReference>
<dbReference type="OrthoDB" id="1413014at2759"/>
<dbReference type="RefSeq" id="XP_016643649.1">
    <property type="nucleotide sequence ID" value="XM_016786673.1"/>
</dbReference>
<dbReference type="Gene3D" id="3.40.50.300">
    <property type="entry name" value="P-loop containing nucleotide triphosphate hydrolases"/>
    <property type="match status" value="1"/>
</dbReference>
<dbReference type="SMART" id="SM00382">
    <property type="entry name" value="AAA"/>
    <property type="match status" value="1"/>
</dbReference>
<evidence type="ECO:0000256" key="8">
    <source>
        <dbReference type="ARBA" id="ARBA00022801"/>
    </source>
</evidence>
<dbReference type="FunFam" id="3.40.50.300:FF:000175">
    <property type="entry name" value="ATP-dependent zinc metalloprotease FTSH 4"/>
    <property type="match status" value="1"/>
</dbReference>
<dbReference type="GO" id="GO:0031942">
    <property type="term" value="C:i-AAA complex"/>
    <property type="evidence" value="ECO:0007669"/>
    <property type="project" value="EnsemblFungi"/>
</dbReference>
<dbReference type="GO" id="GO:0007005">
    <property type="term" value="P:mitochondrion organization"/>
    <property type="evidence" value="ECO:0007669"/>
    <property type="project" value="TreeGrafter"/>
</dbReference>
<dbReference type="GO" id="GO:0046872">
    <property type="term" value="F:metal ion binding"/>
    <property type="evidence" value="ECO:0007669"/>
    <property type="project" value="UniProtKB-KW"/>
</dbReference>
<keyword evidence="6" id="KW-0479">Metal-binding</keyword>
<dbReference type="Gene3D" id="1.10.8.60">
    <property type="match status" value="1"/>
</dbReference>
<dbReference type="Pfam" id="PF01434">
    <property type="entry name" value="Peptidase_M41"/>
    <property type="match status" value="1"/>
</dbReference>
<keyword evidence="14" id="KW-1133">Transmembrane helix</keyword>
<comment type="subcellular location">
    <subcellularLocation>
        <location evidence="2">Membrane</location>
    </subcellularLocation>
</comment>
<dbReference type="GO" id="GO:0141164">
    <property type="term" value="P:mitochondrial protein quality control"/>
    <property type="evidence" value="ECO:0007669"/>
    <property type="project" value="EnsemblFungi"/>
</dbReference>
<evidence type="ECO:0000256" key="10">
    <source>
        <dbReference type="ARBA" id="ARBA00022840"/>
    </source>
</evidence>